<dbReference type="InterPro" id="IPR005829">
    <property type="entry name" value="Sugar_transporter_CS"/>
</dbReference>
<dbReference type="GO" id="GO:0022857">
    <property type="term" value="F:transmembrane transporter activity"/>
    <property type="evidence" value="ECO:0007669"/>
    <property type="project" value="InterPro"/>
</dbReference>
<dbReference type="PROSITE" id="PS00217">
    <property type="entry name" value="SUGAR_TRANSPORT_2"/>
    <property type="match status" value="1"/>
</dbReference>
<evidence type="ECO:0000256" key="2">
    <source>
        <dbReference type="ARBA" id="ARBA00022692"/>
    </source>
</evidence>
<evidence type="ECO:0000313" key="9">
    <source>
        <dbReference type="Proteomes" id="UP001153709"/>
    </source>
</evidence>
<dbReference type="Proteomes" id="UP001153709">
    <property type="component" value="Chromosome 6"/>
</dbReference>
<gene>
    <name evidence="8" type="ORF">DIABBA_LOCUS9340</name>
</gene>
<feature type="transmembrane region" description="Helical" evidence="6">
    <location>
        <begin position="249"/>
        <end position="270"/>
    </location>
</feature>
<name>A0A9P0DTL7_DIABA</name>
<dbReference type="SUPFAM" id="SSF103473">
    <property type="entry name" value="MFS general substrate transporter"/>
    <property type="match status" value="1"/>
</dbReference>
<feature type="transmembrane region" description="Helical" evidence="6">
    <location>
        <begin position="311"/>
        <end position="331"/>
    </location>
</feature>
<feature type="transmembrane region" description="Helical" evidence="6">
    <location>
        <begin position="133"/>
        <end position="151"/>
    </location>
</feature>
<dbReference type="OrthoDB" id="6783582at2759"/>
<dbReference type="PRINTS" id="PR00171">
    <property type="entry name" value="SUGRTRNSPORT"/>
</dbReference>
<keyword evidence="5" id="KW-0325">Glycoprotein</keyword>
<feature type="transmembrane region" description="Helical" evidence="6">
    <location>
        <begin position="408"/>
        <end position="431"/>
    </location>
</feature>
<dbReference type="PANTHER" id="PTHR48021:SF47">
    <property type="entry name" value="GH17672P"/>
    <property type="match status" value="1"/>
</dbReference>
<dbReference type="Gene3D" id="1.20.1250.20">
    <property type="entry name" value="MFS general substrate transporter like domains"/>
    <property type="match status" value="1"/>
</dbReference>
<evidence type="ECO:0000256" key="3">
    <source>
        <dbReference type="ARBA" id="ARBA00022989"/>
    </source>
</evidence>
<feature type="transmembrane region" description="Helical" evidence="6">
    <location>
        <begin position="380"/>
        <end position="402"/>
    </location>
</feature>
<reference evidence="8" key="1">
    <citation type="submission" date="2022-01" db="EMBL/GenBank/DDBJ databases">
        <authorList>
            <person name="King R."/>
        </authorList>
    </citation>
    <scope>NUCLEOTIDE SEQUENCE</scope>
</reference>
<keyword evidence="9" id="KW-1185">Reference proteome</keyword>
<feature type="transmembrane region" description="Helical" evidence="6">
    <location>
        <begin position="282"/>
        <end position="304"/>
    </location>
</feature>
<feature type="transmembrane region" description="Helical" evidence="6">
    <location>
        <begin position="163"/>
        <end position="183"/>
    </location>
</feature>
<comment type="subcellular location">
    <subcellularLocation>
        <location evidence="1">Membrane</location>
        <topology evidence="1">Multi-pass membrane protein</topology>
    </subcellularLocation>
</comment>
<evidence type="ECO:0000259" key="7">
    <source>
        <dbReference type="PROSITE" id="PS50850"/>
    </source>
</evidence>
<dbReference type="AlphaFoldDB" id="A0A9P0DTL7"/>
<organism evidence="8 9">
    <name type="scientific">Diabrotica balteata</name>
    <name type="common">Banded cucumber beetle</name>
    <dbReference type="NCBI Taxonomy" id="107213"/>
    <lineage>
        <taxon>Eukaryota</taxon>
        <taxon>Metazoa</taxon>
        <taxon>Ecdysozoa</taxon>
        <taxon>Arthropoda</taxon>
        <taxon>Hexapoda</taxon>
        <taxon>Insecta</taxon>
        <taxon>Pterygota</taxon>
        <taxon>Neoptera</taxon>
        <taxon>Endopterygota</taxon>
        <taxon>Coleoptera</taxon>
        <taxon>Polyphaga</taxon>
        <taxon>Cucujiformia</taxon>
        <taxon>Chrysomeloidea</taxon>
        <taxon>Chrysomelidae</taxon>
        <taxon>Galerucinae</taxon>
        <taxon>Diabroticina</taxon>
        <taxon>Diabroticites</taxon>
        <taxon>Diabrotica</taxon>
    </lineage>
</organism>
<evidence type="ECO:0000256" key="4">
    <source>
        <dbReference type="ARBA" id="ARBA00023136"/>
    </source>
</evidence>
<dbReference type="EMBL" id="OU898281">
    <property type="protein sequence ID" value="CAH1281622.1"/>
    <property type="molecule type" value="Genomic_DNA"/>
</dbReference>
<keyword evidence="3 6" id="KW-1133">Transmembrane helix</keyword>
<accession>A0A9P0DTL7</accession>
<dbReference type="GO" id="GO:0016020">
    <property type="term" value="C:membrane"/>
    <property type="evidence" value="ECO:0007669"/>
    <property type="project" value="UniProtKB-SubCell"/>
</dbReference>
<dbReference type="PANTHER" id="PTHR48021">
    <property type="match status" value="1"/>
</dbReference>
<feature type="transmembrane region" description="Helical" evidence="6">
    <location>
        <begin position="343"/>
        <end position="368"/>
    </location>
</feature>
<dbReference type="PROSITE" id="PS50850">
    <property type="entry name" value="MFS"/>
    <property type="match status" value="1"/>
</dbReference>
<evidence type="ECO:0000256" key="5">
    <source>
        <dbReference type="ARBA" id="ARBA00023180"/>
    </source>
</evidence>
<evidence type="ECO:0000256" key="1">
    <source>
        <dbReference type="ARBA" id="ARBA00004141"/>
    </source>
</evidence>
<keyword evidence="4 6" id="KW-0472">Membrane</keyword>
<evidence type="ECO:0000256" key="6">
    <source>
        <dbReference type="SAM" id="Phobius"/>
    </source>
</evidence>
<feature type="transmembrane region" description="Helical" evidence="6">
    <location>
        <begin position="44"/>
        <end position="67"/>
    </location>
</feature>
<sequence length="461" mass="51367">MANIAIISGILTGCLLMALTVISQMSIIFEIRSHSEHEHFSMRIINWLFVTVGIGNICGSVVFSFLAEKVGRKHILTVLCLHFLLSFFICELRIHIAVLFIAKFIAGLSIGGTYVVVPIYIGEVAEKTSRGRLIALMNPSFAIANFFITGVLEPLVGYGSSSILNYISVSLAIIATILSVTLVEESPFYYLTIGRELAAKSSLVKLRSNHSNHQMEFNEIQNKVQPNIPDIEVGVQVSTFVKYSWLKPLLLMTGILGLRSLSGISSYNFFMAYVAQSGDWDWSLIMILYSAVHLLSSFLILFIIDKCGRKLPLLVSVIWMTITFIFLYILVLLSRYNIHVSPYLFFVASLISYLAVDIGVGPIPFVLLGELFPLRNKMMCAGISMVFHFILTLFLPIVMLWINNTGPGPYLNIIVSIAVAISLVILVKYFYPETKGKSLNEIQVEINKNSPPSKNSPILME</sequence>
<protein>
    <recommendedName>
        <fullName evidence="7">Major facilitator superfamily (MFS) profile domain-containing protein</fullName>
    </recommendedName>
</protein>
<dbReference type="Pfam" id="PF00083">
    <property type="entry name" value="Sugar_tr"/>
    <property type="match status" value="1"/>
</dbReference>
<feature type="domain" description="Major facilitator superfamily (MFS) profile" evidence="7">
    <location>
        <begin position="1"/>
        <end position="435"/>
    </location>
</feature>
<dbReference type="InterPro" id="IPR036259">
    <property type="entry name" value="MFS_trans_sf"/>
</dbReference>
<proteinExistence type="predicted"/>
<dbReference type="InterPro" id="IPR003663">
    <property type="entry name" value="Sugar/inositol_transpt"/>
</dbReference>
<keyword evidence="2 6" id="KW-0812">Transmembrane</keyword>
<feature type="transmembrane region" description="Helical" evidence="6">
    <location>
        <begin position="74"/>
        <end position="94"/>
    </location>
</feature>
<evidence type="ECO:0000313" key="8">
    <source>
        <dbReference type="EMBL" id="CAH1281622.1"/>
    </source>
</evidence>
<dbReference type="InterPro" id="IPR005828">
    <property type="entry name" value="MFS_sugar_transport-like"/>
</dbReference>
<feature type="transmembrane region" description="Helical" evidence="6">
    <location>
        <begin position="100"/>
        <end position="121"/>
    </location>
</feature>
<dbReference type="InterPro" id="IPR050549">
    <property type="entry name" value="MFS_Trehalose_Transporter"/>
</dbReference>
<dbReference type="InterPro" id="IPR020846">
    <property type="entry name" value="MFS_dom"/>
</dbReference>